<evidence type="ECO:0000256" key="3">
    <source>
        <dbReference type="RuleBase" id="RU003616"/>
    </source>
</evidence>
<dbReference type="Gene3D" id="2.60.40.790">
    <property type="match status" value="1"/>
</dbReference>
<organism evidence="5 6">
    <name type="scientific">Adonisia turfae CCMR0081</name>
    <dbReference type="NCBI Taxonomy" id="2292702"/>
    <lineage>
        <taxon>Bacteria</taxon>
        <taxon>Bacillati</taxon>
        <taxon>Cyanobacteriota</taxon>
        <taxon>Adonisia</taxon>
        <taxon>Adonisia turfae</taxon>
    </lineage>
</organism>
<sequence length="155" mass="17593">MTLTHWQPFRQIEHWEPFSEMETLRKELDKLFAQFTPGPSDAQASFSFMPSAEMDETDTEIHLKFEVPGMTADDLNIEVTDTAVTVKGERKSESKTEEDNITRSEFHYGKFERVIPLSSHIVKDAVSAEYNNGILRLVLPKSDVAASKTVKIKAT</sequence>
<feature type="domain" description="SHSP" evidence="4">
    <location>
        <begin position="43"/>
        <end position="155"/>
    </location>
</feature>
<dbReference type="Pfam" id="PF00011">
    <property type="entry name" value="HSP20"/>
    <property type="match status" value="1"/>
</dbReference>
<proteinExistence type="inferred from homology"/>
<keyword evidence="1" id="KW-0346">Stress response</keyword>
<dbReference type="SUPFAM" id="SSF49764">
    <property type="entry name" value="HSP20-like chaperones"/>
    <property type="match status" value="1"/>
</dbReference>
<dbReference type="CDD" id="cd06464">
    <property type="entry name" value="ACD_sHsps-like"/>
    <property type="match status" value="1"/>
</dbReference>
<evidence type="ECO:0000313" key="5">
    <source>
        <dbReference type="EMBL" id="NEZ57127.1"/>
    </source>
</evidence>
<dbReference type="InterPro" id="IPR044587">
    <property type="entry name" value="HSP21-like"/>
</dbReference>
<dbReference type="RefSeq" id="WP_163668630.1">
    <property type="nucleotide sequence ID" value="NZ_QXHD01000004.1"/>
</dbReference>
<comment type="similarity">
    <text evidence="2 3">Belongs to the small heat shock protein (HSP20) family.</text>
</comment>
<evidence type="ECO:0000256" key="2">
    <source>
        <dbReference type="PROSITE-ProRule" id="PRU00285"/>
    </source>
</evidence>
<accession>A0A6M0RLJ8</accession>
<evidence type="ECO:0000259" key="4">
    <source>
        <dbReference type="PROSITE" id="PS01031"/>
    </source>
</evidence>
<evidence type="ECO:0000256" key="1">
    <source>
        <dbReference type="ARBA" id="ARBA00023016"/>
    </source>
</evidence>
<dbReference type="Proteomes" id="UP000481033">
    <property type="component" value="Unassembled WGS sequence"/>
</dbReference>
<dbReference type="PANTHER" id="PTHR46733">
    <property type="entry name" value="26.5 KDA HEAT SHOCK PROTEIN, MITOCHONDRIAL"/>
    <property type="match status" value="1"/>
</dbReference>
<comment type="caution">
    <text evidence="5">The sequence shown here is derived from an EMBL/GenBank/DDBJ whole genome shotgun (WGS) entry which is preliminary data.</text>
</comment>
<gene>
    <name evidence="5" type="ORF">DXZ20_15870</name>
</gene>
<keyword evidence="6" id="KW-1185">Reference proteome</keyword>
<name>A0A6M0RLJ8_9CYAN</name>
<evidence type="ECO:0000313" key="6">
    <source>
        <dbReference type="Proteomes" id="UP000481033"/>
    </source>
</evidence>
<dbReference type="AlphaFoldDB" id="A0A6M0RLJ8"/>
<dbReference type="InterPro" id="IPR002068">
    <property type="entry name" value="A-crystallin/Hsp20_dom"/>
</dbReference>
<dbReference type="PROSITE" id="PS01031">
    <property type="entry name" value="SHSP"/>
    <property type="match status" value="1"/>
</dbReference>
<protein>
    <submittedName>
        <fullName evidence="5">Hsp20/alpha crystallin family protein</fullName>
    </submittedName>
</protein>
<dbReference type="GO" id="GO:0009408">
    <property type="term" value="P:response to heat"/>
    <property type="evidence" value="ECO:0007669"/>
    <property type="project" value="InterPro"/>
</dbReference>
<dbReference type="InterPro" id="IPR008978">
    <property type="entry name" value="HSP20-like_chaperone"/>
</dbReference>
<dbReference type="PANTHER" id="PTHR46733:SF4">
    <property type="entry name" value="HEAT SHOCK PROTEIN 21, CHLOROPLASTIC"/>
    <property type="match status" value="1"/>
</dbReference>
<dbReference type="EMBL" id="QXHD01000004">
    <property type="protein sequence ID" value="NEZ57127.1"/>
    <property type="molecule type" value="Genomic_DNA"/>
</dbReference>
<reference evidence="5 6" key="1">
    <citation type="journal article" date="2020" name="Microb. Ecol.">
        <title>Ecogenomics of the Marine Benthic Filamentous Cyanobacterium Adonisia.</title>
        <authorList>
            <person name="Walter J.M."/>
            <person name="Coutinho F.H."/>
            <person name="Leomil L."/>
            <person name="Hargreaves P.I."/>
            <person name="Campeao M.E."/>
            <person name="Vieira V.V."/>
            <person name="Silva B.S."/>
            <person name="Fistarol G.O."/>
            <person name="Salomon P.S."/>
            <person name="Sawabe T."/>
            <person name="Mino S."/>
            <person name="Hosokawa M."/>
            <person name="Miyashita H."/>
            <person name="Maruyama F."/>
            <person name="van Verk M.C."/>
            <person name="Dutilh B.E."/>
            <person name="Thompson C.C."/>
            <person name="Thompson F.L."/>
        </authorList>
    </citation>
    <scope>NUCLEOTIDE SEQUENCE [LARGE SCALE GENOMIC DNA]</scope>
    <source>
        <strain evidence="5 6">CCMR0081</strain>
    </source>
</reference>